<organism evidence="1 2">
    <name type="scientific">Spiromyces aspiralis</name>
    <dbReference type="NCBI Taxonomy" id="68401"/>
    <lineage>
        <taxon>Eukaryota</taxon>
        <taxon>Fungi</taxon>
        <taxon>Fungi incertae sedis</taxon>
        <taxon>Zoopagomycota</taxon>
        <taxon>Kickxellomycotina</taxon>
        <taxon>Kickxellomycetes</taxon>
        <taxon>Kickxellales</taxon>
        <taxon>Kickxellaceae</taxon>
        <taxon>Spiromyces</taxon>
    </lineage>
</organism>
<gene>
    <name evidence="1" type="primary">PEX19</name>
    <name evidence="1" type="ORF">EV182_002067</name>
</gene>
<reference evidence="1" key="1">
    <citation type="submission" date="2022-06" db="EMBL/GenBank/DDBJ databases">
        <title>Phylogenomic reconstructions and comparative analyses of Kickxellomycotina fungi.</title>
        <authorList>
            <person name="Reynolds N.K."/>
            <person name="Stajich J.E."/>
            <person name="Barry K."/>
            <person name="Grigoriev I.V."/>
            <person name="Crous P."/>
            <person name="Smith M.E."/>
        </authorList>
    </citation>
    <scope>NUCLEOTIDE SEQUENCE</scope>
    <source>
        <strain evidence="1">RSA 2271</strain>
    </source>
</reference>
<dbReference type="EMBL" id="JAMZIH010000389">
    <property type="protein sequence ID" value="KAJ1679432.1"/>
    <property type="molecule type" value="Genomic_DNA"/>
</dbReference>
<name>A0ACC1HSL1_9FUNG</name>
<evidence type="ECO:0000313" key="1">
    <source>
        <dbReference type="EMBL" id="KAJ1679432.1"/>
    </source>
</evidence>
<protein>
    <submittedName>
        <fullName evidence="1">Peroxisome chaperone and import receptor</fullName>
    </submittedName>
</protein>
<sequence>MEGFAEEGQVDNMFEEMLDMFMSKNMLYDPMKELNQEYPKYLAANKDKLSKDEYRRYENQYRCVQEILAHFDQTPSGSDEDSSKSDKQVKKLMEKMQSYGQPPEDLIKILAPDLELGPDGVPKFPDLDQCNQM</sequence>
<comment type="caution">
    <text evidence="1">The sequence shown here is derived from an EMBL/GenBank/DDBJ whole genome shotgun (WGS) entry which is preliminary data.</text>
</comment>
<evidence type="ECO:0000313" key="2">
    <source>
        <dbReference type="Proteomes" id="UP001145114"/>
    </source>
</evidence>
<accession>A0ACC1HSL1</accession>
<proteinExistence type="predicted"/>
<keyword evidence="1" id="KW-0675">Receptor</keyword>
<dbReference type="Proteomes" id="UP001145114">
    <property type="component" value="Unassembled WGS sequence"/>
</dbReference>
<keyword evidence="2" id="KW-1185">Reference proteome</keyword>